<evidence type="ECO:0000259" key="4">
    <source>
        <dbReference type="SMART" id="SM00451"/>
    </source>
</evidence>
<evidence type="ECO:0000256" key="1">
    <source>
        <dbReference type="SAM" id="MobiDB-lite"/>
    </source>
</evidence>
<feature type="region of interest" description="Disordered" evidence="1">
    <location>
        <begin position="304"/>
        <end position="510"/>
    </location>
</feature>
<organism evidence="5 6">
    <name type="scientific">Bicyclus anynana</name>
    <name type="common">Squinting bush brown butterfly</name>
    <dbReference type="NCBI Taxonomy" id="110368"/>
    <lineage>
        <taxon>Eukaryota</taxon>
        <taxon>Metazoa</taxon>
        <taxon>Ecdysozoa</taxon>
        <taxon>Arthropoda</taxon>
        <taxon>Hexapoda</taxon>
        <taxon>Insecta</taxon>
        <taxon>Pterygota</taxon>
        <taxon>Neoptera</taxon>
        <taxon>Endopterygota</taxon>
        <taxon>Lepidoptera</taxon>
        <taxon>Glossata</taxon>
        <taxon>Ditrysia</taxon>
        <taxon>Papilionoidea</taxon>
        <taxon>Nymphalidae</taxon>
        <taxon>Satyrinae</taxon>
        <taxon>Satyrini</taxon>
        <taxon>Mycalesina</taxon>
        <taxon>Bicyclus</taxon>
    </lineage>
</organism>
<feature type="compositionally biased region" description="Polar residues" evidence="1">
    <location>
        <begin position="327"/>
        <end position="342"/>
    </location>
</feature>
<proteinExistence type="predicted"/>
<feature type="compositionally biased region" description="Polar residues" evidence="1">
    <location>
        <begin position="304"/>
        <end position="319"/>
    </location>
</feature>
<feature type="domain" description="U1-type" evidence="4">
    <location>
        <begin position="1119"/>
        <end position="1154"/>
    </location>
</feature>
<accession>A0A6J1NNM0</accession>
<dbReference type="KEGG" id="bany:112050689"/>
<dbReference type="OrthoDB" id="7469786at2759"/>
<name>A0A6J1NNM0_BICAN</name>
<evidence type="ECO:0000313" key="5">
    <source>
        <dbReference type="Proteomes" id="UP001652582"/>
    </source>
</evidence>
<evidence type="ECO:0000259" key="3">
    <source>
        <dbReference type="SMART" id="SM00355"/>
    </source>
</evidence>
<feature type="domain" description="C2H2-type" evidence="3">
    <location>
        <begin position="958"/>
        <end position="981"/>
    </location>
</feature>
<feature type="domain" description="C2H2-type" evidence="3">
    <location>
        <begin position="573"/>
        <end position="596"/>
    </location>
</feature>
<reference evidence="6" key="1">
    <citation type="submission" date="2025-08" db="UniProtKB">
        <authorList>
            <consortium name="RefSeq"/>
        </authorList>
    </citation>
    <scope>IDENTIFICATION</scope>
</reference>
<dbReference type="SMART" id="SM00451">
    <property type="entry name" value="ZnF_U1"/>
    <property type="match status" value="3"/>
</dbReference>
<gene>
    <name evidence="6" type="primary">LOC112050689</name>
</gene>
<feature type="transmembrane region" description="Helical" evidence="2">
    <location>
        <begin position="6"/>
        <end position="27"/>
    </location>
</feature>
<keyword evidence="2" id="KW-0812">Transmembrane</keyword>
<feature type="domain" description="C2H2-type" evidence="3">
    <location>
        <begin position="1122"/>
        <end position="1147"/>
    </location>
</feature>
<dbReference type="SMART" id="SM00355">
    <property type="entry name" value="ZnF_C2H2"/>
    <property type="match status" value="4"/>
</dbReference>
<feature type="domain" description="U1-type" evidence="4">
    <location>
        <begin position="570"/>
        <end position="603"/>
    </location>
</feature>
<dbReference type="RefSeq" id="XP_023944771.2">
    <property type="nucleotide sequence ID" value="XM_024089003.2"/>
</dbReference>
<protein>
    <submittedName>
        <fullName evidence="6">Uncharacterized protein LOC112050689 isoform X1</fullName>
    </submittedName>
</protein>
<feature type="domain" description="C2H2-type" evidence="3">
    <location>
        <begin position="249"/>
        <end position="269"/>
    </location>
</feature>
<dbReference type="InterPro" id="IPR013087">
    <property type="entry name" value="Znf_C2H2_type"/>
</dbReference>
<dbReference type="Gene3D" id="3.30.160.60">
    <property type="entry name" value="Classic Zinc Finger"/>
    <property type="match status" value="1"/>
</dbReference>
<sequence>MFWNLISFILIIIFVLVFILIVCNFIIHGFGNWDGFHDLDKSRDTMEDIPEYYVDEYVLKSTLDFSKKYQKQRSYDDKFYDINGTIFHDTSNVPEDIGLLSEFEIKPMGEGNILSLKYCYGNRNGFCTPNNDNDQYEYNSEDVNSDNETETNVNHSSYASIAKKTAGAPDYLYVKILNDIIKIKYNHWHMIAAFKHTNELYCMVCKEYLLRTQKQLHCTEEKHLNKLKSFEFDQKYPNYFIRQIDARLYHCGLCNNLVSDIREHIDTKHKKDIHIHDTKTNKTIIYTEGENTVKVINSKDGEINATNATHNKTNDTSAMEGTDPKNNDTSAIQGTDLKNNDTFAMEGTDSKNSDTSATEGTHTKNNDTSATEGTLTKNNDTSATEVTHTKNNDTSATKGTDPKNNDTSATKGTDPKNNDTSTTEGTDPKNNDTSTTEGTDPKNNDTSTTEGTDPKNNDTSTTEGTDPKNNDMSATEVTHTKNNDTSATEGTHPKNNETTNLDILNNNENTATNCTNQNEIIATEDTLPKNDIGYEINNITPDMYNDVIINQYGCDIRISFIAYNLVCRVSDFYHCIICDFIANNNDMSCHVKDPCHKQRVRNVPFLNNFSINLIRMLGCINHCAICNEVFYTDTQTHILEAKHVNWRNKALALVSNHLTMPTFNINPLAIESNRHVTHQSTNGMNPILDSNQRATYQPAVGLNPPTMGLNQRGIYQPAIGLNPQLIPQPLFMPMPQHRPQLIFQPIMLQDQRLTSMNQSAPQQPVLNIDQWPTLPKTRAMYTPNMNPYTTRPKNDNKEHKVIEELNQLKKGFKVIELDDSNESKTDPKVIDDLNHSKFMNPPATDSKEEDITQEPVEQLELIGDILNTYESFDDDFEYFNDKFVYLKHRNTYTQIDLVSYNSLVNVGDGSRYCFVCSSQVCGSLKGHVNSLKHTKCMDECKFVEKYEKHLLRQICFNYHCGICNVVFTQKYIDTHTAWPPHLRDNKTDRKTRKNNLKSGSKSLNIQFKKNTSHNENKMEDIKILLKIEVKTNICNNEHVTKKNKIIIFGDFVLKISWDSYHGFVRTKCVGARKALRCALCVCDVRFYEVSAHVAAERHSQLLDKFLTQHLPHLIRKVNDYSLHCAICNTEVANNNQMLADHLNGSKHKKNYSAILADKSSSLLDNSDVLYLS</sequence>
<keyword evidence="2" id="KW-0472">Membrane</keyword>
<dbReference type="InterPro" id="IPR003604">
    <property type="entry name" value="Matrin/U1-like-C_Znf_C2H2"/>
</dbReference>
<feature type="domain" description="U1-type" evidence="4">
    <location>
        <begin position="197"/>
        <end position="230"/>
    </location>
</feature>
<dbReference type="AlphaFoldDB" id="A0A6J1NNM0"/>
<feature type="compositionally biased region" description="Polar residues" evidence="1">
    <location>
        <begin position="366"/>
        <end position="386"/>
    </location>
</feature>
<dbReference type="Proteomes" id="UP001652582">
    <property type="component" value="Chromosome 27"/>
</dbReference>
<evidence type="ECO:0000313" key="6">
    <source>
        <dbReference type="RefSeq" id="XP_023944771.2"/>
    </source>
</evidence>
<dbReference type="GO" id="GO:0008270">
    <property type="term" value="F:zinc ion binding"/>
    <property type="evidence" value="ECO:0007669"/>
    <property type="project" value="InterPro"/>
</dbReference>
<keyword evidence="5" id="KW-1185">Reference proteome</keyword>
<evidence type="ECO:0000256" key="2">
    <source>
        <dbReference type="SAM" id="Phobius"/>
    </source>
</evidence>
<keyword evidence="2" id="KW-1133">Transmembrane helix</keyword>
<dbReference type="GeneID" id="112050689"/>
<dbReference type="GO" id="GO:0003676">
    <property type="term" value="F:nucleic acid binding"/>
    <property type="evidence" value="ECO:0007669"/>
    <property type="project" value="InterPro"/>
</dbReference>